<dbReference type="AlphaFoldDB" id="C1AAQ9"/>
<evidence type="ECO:0000313" key="3">
    <source>
        <dbReference type="EMBL" id="BAH39315.1"/>
    </source>
</evidence>
<organism evidence="3 4">
    <name type="scientific">Gemmatimonas aurantiaca (strain DSM 14586 / JCM 11422 / NBRC 100505 / T-27)</name>
    <dbReference type="NCBI Taxonomy" id="379066"/>
    <lineage>
        <taxon>Bacteria</taxon>
        <taxon>Pseudomonadati</taxon>
        <taxon>Gemmatimonadota</taxon>
        <taxon>Gemmatimonadia</taxon>
        <taxon>Gemmatimonadales</taxon>
        <taxon>Gemmatimonadaceae</taxon>
        <taxon>Gemmatimonas</taxon>
    </lineage>
</organism>
<dbReference type="Proteomes" id="UP000002209">
    <property type="component" value="Chromosome"/>
</dbReference>
<evidence type="ECO:0000313" key="4">
    <source>
        <dbReference type="Proteomes" id="UP000002209"/>
    </source>
</evidence>
<name>C1AAQ9_GEMAT</name>
<gene>
    <name evidence="3" type="ordered locus">GAU_2273</name>
</gene>
<keyword evidence="4" id="KW-1185">Reference proteome</keyword>
<dbReference type="KEGG" id="gau:GAU_2273"/>
<accession>C1AAQ9</accession>
<keyword evidence="2" id="KW-0472">Membrane</keyword>
<feature type="transmembrane region" description="Helical" evidence="2">
    <location>
        <begin position="42"/>
        <end position="70"/>
    </location>
</feature>
<dbReference type="RefSeq" id="WP_012683762.1">
    <property type="nucleotide sequence ID" value="NC_012489.1"/>
</dbReference>
<dbReference type="STRING" id="379066.GAU_2273"/>
<keyword evidence="2" id="KW-1133">Transmembrane helix</keyword>
<reference evidence="4" key="1">
    <citation type="submission" date="2006-03" db="EMBL/GenBank/DDBJ databases">
        <title>Complete genome sequence of Gemmatimonas aurantiaca T-27 that represents a novel phylum Gemmatimonadetes.</title>
        <authorList>
            <person name="Takasaki K."/>
            <person name="Ichikawa N."/>
            <person name="Miura H."/>
            <person name="Matsushita S."/>
            <person name="Watanabe Y."/>
            <person name="Oguchi A."/>
            <person name="Ankai A."/>
            <person name="Yashiro I."/>
            <person name="Takahashi M."/>
            <person name="Terui Y."/>
            <person name="Fukui S."/>
            <person name="Yokoyama H."/>
            <person name="Tanikawa S."/>
            <person name="Hanada S."/>
            <person name="Kamagata Y."/>
            <person name="Fujita N."/>
        </authorList>
    </citation>
    <scope>NUCLEOTIDE SEQUENCE [LARGE SCALE GENOMIC DNA]</scope>
    <source>
        <strain evidence="4">T-27 / DSM 14586 / JCM 11422 / NBRC 100505</strain>
    </source>
</reference>
<dbReference type="HOGENOM" id="CLU_2716667_0_0_0"/>
<feature type="compositionally biased region" description="Basic residues" evidence="1">
    <location>
        <begin position="1"/>
        <end position="11"/>
    </location>
</feature>
<evidence type="ECO:0000256" key="2">
    <source>
        <dbReference type="SAM" id="Phobius"/>
    </source>
</evidence>
<protein>
    <submittedName>
        <fullName evidence="3">Uncharacterized protein</fullName>
    </submittedName>
</protein>
<dbReference type="EMBL" id="AP009153">
    <property type="protein sequence ID" value="BAH39315.1"/>
    <property type="molecule type" value="Genomic_DNA"/>
</dbReference>
<keyword evidence="2" id="KW-0812">Transmembrane</keyword>
<evidence type="ECO:0000256" key="1">
    <source>
        <dbReference type="SAM" id="MobiDB-lite"/>
    </source>
</evidence>
<feature type="region of interest" description="Disordered" evidence="1">
    <location>
        <begin position="1"/>
        <end position="30"/>
    </location>
</feature>
<proteinExistence type="predicted"/>
<sequence>MAQKHNRRPKRPNAQYYRGGGRTSSTRHARSLRRRPCMTYRWTQAVLICVGVVLRDTLIFEVLKVLFLWYRR</sequence>